<dbReference type="EMBL" id="KQ947418">
    <property type="protein sequence ID" value="KUJ15424.1"/>
    <property type="molecule type" value="Genomic_DNA"/>
</dbReference>
<dbReference type="KEGG" id="psco:LY89DRAFT_686177"/>
<feature type="signal peptide" evidence="1">
    <location>
        <begin position="1"/>
        <end position="25"/>
    </location>
</feature>
<keyword evidence="3" id="KW-1185">Reference proteome</keyword>
<feature type="chain" id="PRO_5008267930" description="Secreted protein" evidence="1">
    <location>
        <begin position="26"/>
        <end position="75"/>
    </location>
</feature>
<proteinExistence type="predicted"/>
<protein>
    <recommendedName>
        <fullName evidence="4">Secreted protein</fullName>
    </recommendedName>
</protein>
<dbReference type="AlphaFoldDB" id="A0A194X5S1"/>
<keyword evidence="1" id="KW-0732">Signal</keyword>
<accession>A0A194X5S1</accession>
<name>A0A194X5S1_MOLSC</name>
<reference evidence="2 3" key="1">
    <citation type="submission" date="2015-10" db="EMBL/GenBank/DDBJ databases">
        <title>Full genome of DAOMC 229536 Phialocephala scopiformis, a fungal endophyte of spruce producing the potent anti-insectan compound rugulosin.</title>
        <authorList>
            <consortium name="DOE Joint Genome Institute"/>
            <person name="Walker A.K."/>
            <person name="Frasz S.L."/>
            <person name="Seifert K.A."/>
            <person name="Miller J.D."/>
            <person name="Mondo S.J."/>
            <person name="Labutti K."/>
            <person name="Lipzen A."/>
            <person name="Dockter R."/>
            <person name="Kennedy M."/>
            <person name="Grigoriev I.V."/>
            <person name="Spatafora J.W."/>
        </authorList>
    </citation>
    <scope>NUCLEOTIDE SEQUENCE [LARGE SCALE GENOMIC DNA]</scope>
    <source>
        <strain evidence="2 3">CBS 120377</strain>
    </source>
</reference>
<organism evidence="2 3">
    <name type="scientific">Mollisia scopiformis</name>
    <name type="common">Conifer needle endophyte fungus</name>
    <name type="synonym">Phialocephala scopiformis</name>
    <dbReference type="NCBI Taxonomy" id="149040"/>
    <lineage>
        <taxon>Eukaryota</taxon>
        <taxon>Fungi</taxon>
        <taxon>Dikarya</taxon>
        <taxon>Ascomycota</taxon>
        <taxon>Pezizomycotina</taxon>
        <taxon>Leotiomycetes</taxon>
        <taxon>Helotiales</taxon>
        <taxon>Mollisiaceae</taxon>
        <taxon>Mollisia</taxon>
    </lineage>
</organism>
<gene>
    <name evidence="2" type="ORF">LY89DRAFT_686177</name>
</gene>
<evidence type="ECO:0000256" key="1">
    <source>
        <dbReference type="SAM" id="SignalP"/>
    </source>
</evidence>
<sequence length="75" mass="8053">MHAHTTCTSSTHRTILLLLLADAAAYPRTICTFERTLTSEDSVSSLSWAHSVLFVSISEASLRTMRSANSPAAGT</sequence>
<evidence type="ECO:0008006" key="4">
    <source>
        <dbReference type="Google" id="ProtNLM"/>
    </source>
</evidence>
<evidence type="ECO:0000313" key="2">
    <source>
        <dbReference type="EMBL" id="KUJ15424.1"/>
    </source>
</evidence>
<dbReference type="RefSeq" id="XP_018069779.1">
    <property type="nucleotide sequence ID" value="XM_018215225.1"/>
</dbReference>
<dbReference type="Proteomes" id="UP000070700">
    <property type="component" value="Unassembled WGS sequence"/>
</dbReference>
<dbReference type="GeneID" id="28824951"/>
<evidence type="ECO:0000313" key="3">
    <source>
        <dbReference type="Proteomes" id="UP000070700"/>
    </source>
</evidence>
<dbReference type="InParanoid" id="A0A194X5S1"/>